<evidence type="ECO:0000313" key="2">
    <source>
        <dbReference type="Proteomes" id="UP000093510"/>
    </source>
</evidence>
<evidence type="ECO:0000313" key="1">
    <source>
        <dbReference type="EMBL" id="OCB78010.1"/>
    </source>
</evidence>
<comment type="caution">
    <text evidence="1">The sequence shown here is derived from an EMBL/GenBank/DDBJ whole genome shotgun (WGS) entry which is preliminary data.</text>
</comment>
<name>A0A1B9E7T0_9FLAO</name>
<protein>
    <submittedName>
        <fullName evidence="1">Uncharacterized protein</fullName>
    </submittedName>
</protein>
<proteinExistence type="predicted"/>
<dbReference type="Proteomes" id="UP000093510">
    <property type="component" value="Unassembled WGS sequence"/>
</dbReference>
<keyword evidence="2" id="KW-1185">Reference proteome</keyword>
<sequence length="66" mass="7701">MKHDFLSINNSSLYCVVVCKTIKNTRFTSLFKPLLASLIFMRPQNIMSQIYKTAVSLCIFVFYFKP</sequence>
<accession>A0A1B9E7T0</accession>
<organism evidence="1 2">
    <name type="scientific">Flavobacterium crassostreae</name>
    <dbReference type="NCBI Taxonomy" id="1763534"/>
    <lineage>
        <taxon>Bacteria</taxon>
        <taxon>Pseudomonadati</taxon>
        <taxon>Bacteroidota</taxon>
        <taxon>Flavobacteriia</taxon>
        <taxon>Flavobacteriales</taxon>
        <taxon>Flavobacteriaceae</taxon>
        <taxon>Flavobacterium</taxon>
    </lineage>
</organism>
<dbReference type="EMBL" id="LVEP01000013">
    <property type="protein sequence ID" value="OCB78010.1"/>
    <property type="molecule type" value="Genomic_DNA"/>
</dbReference>
<gene>
    <name evidence="1" type="ORF">LPBF_03410</name>
</gene>
<dbReference type="AlphaFoldDB" id="A0A1B9E7T0"/>
<reference evidence="1 2" key="1">
    <citation type="submission" date="2016-03" db="EMBL/GenBank/DDBJ databases">
        <authorList>
            <person name="Ploux O."/>
        </authorList>
    </citation>
    <scope>NUCLEOTIDE SEQUENCE [LARGE SCALE GENOMIC DNA]</scope>
    <source>
        <strain evidence="1 2">LPB0076</strain>
    </source>
</reference>